<dbReference type="AlphaFoldDB" id="A0A3S0HS00"/>
<keyword evidence="3" id="KW-0732">Signal</keyword>
<dbReference type="EMBL" id="RXOF01000001">
    <property type="protein sequence ID" value="RTQ53794.1"/>
    <property type="molecule type" value="Genomic_DNA"/>
</dbReference>
<dbReference type="SUPFAM" id="SSF53056">
    <property type="entry name" value="beta-carbonic anhydrase, cab"/>
    <property type="match status" value="1"/>
</dbReference>
<name>A0A3S0HS00_9BACT</name>
<protein>
    <submittedName>
        <fullName evidence="4">Carbonic anhydrase</fullName>
    </submittedName>
</protein>
<evidence type="ECO:0000313" key="4">
    <source>
        <dbReference type="EMBL" id="RTQ53794.1"/>
    </source>
</evidence>
<organism evidence="4 5">
    <name type="scientific">Hymenobacter gummosus</name>
    <dbReference type="NCBI Taxonomy" id="1776032"/>
    <lineage>
        <taxon>Bacteria</taxon>
        <taxon>Pseudomonadati</taxon>
        <taxon>Bacteroidota</taxon>
        <taxon>Cytophagia</taxon>
        <taxon>Cytophagales</taxon>
        <taxon>Hymenobacteraceae</taxon>
        <taxon>Hymenobacter</taxon>
    </lineage>
</organism>
<evidence type="ECO:0000256" key="1">
    <source>
        <dbReference type="ARBA" id="ARBA00006217"/>
    </source>
</evidence>
<feature type="binding site" evidence="2">
    <location>
        <position position="156"/>
    </location>
    <ligand>
        <name>Zn(2+)</name>
        <dbReference type="ChEBI" id="CHEBI:29105"/>
    </ligand>
</feature>
<dbReference type="Gene3D" id="3.40.1050.10">
    <property type="entry name" value="Carbonic anhydrase"/>
    <property type="match status" value="1"/>
</dbReference>
<reference evidence="4 5" key="1">
    <citation type="submission" date="2018-12" db="EMBL/GenBank/DDBJ databases">
        <title>Hymenobacter gummosus sp. nov., isolated from a spring.</title>
        <authorList>
            <person name="Nie L."/>
        </authorList>
    </citation>
    <scope>NUCLEOTIDE SEQUENCE [LARGE SCALE GENOMIC DNA]</scope>
    <source>
        <strain evidence="4 5">KCTC 52166</strain>
    </source>
</reference>
<dbReference type="InterPro" id="IPR036874">
    <property type="entry name" value="Carbonic_anhydrase_sf"/>
</dbReference>
<keyword evidence="2" id="KW-0862">Zinc</keyword>
<accession>A0A3S0HS00</accession>
<feature type="binding site" evidence="2">
    <location>
        <position position="103"/>
    </location>
    <ligand>
        <name>Zn(2+)</name>
        <dbReference type="ChEBI" id="CHEBI:29105"/>
    </ligand>
</feature>
<keyword evidence="2" id="KW-0479">Metal-binding</keyword>
<dbReference type="GO" id="GO:0004089">
    <property type="term" value="F:carbonate dehydratase activity"/>
    <property type="evidence" value="ECO:0007669"/>
    <property type="project" value="InterPro"/>
</dbReference>
<dbReference type="Proteomes" id="UP000282184">
    <property type="component" value="Unassembled WGS sequence"/>
</dbReference>
<dbReference type="InterPro" id="IPR001765">
    <property type="entry name" value="Carbonic_anhydrase"/>
</dbReference>
<dbReference type="CDD" id="cd03378">
    <property type="entry name" value="beta_CA_cladeC"/>
    <property type="match status" value="1"/>
</dbReference>
<keyword evidence="5" id="KW-1185">Reference proteome</keyword>
<dbReference type="PANTHER" id="PTHR11002:SF79">
    <property type="entry name" value="CARBONIC ANHYDRASE 2"/>
    <property type="match status" value="1"/>
</dbReference>
<evidence type="ECO:0000256" key="3">
    <source>
        <dbReference type="SAM" id="SignalP"/>
    </source>
</evidence>
<feature type="signal peptide" evidence="3">
    <location>
        <begin position="1"/>
        <end position="22"/>
    </location>
</feature>
<dbReference type="OrthoDB" id="9797527at2"/>
<dbReference type="Pfam" id="PF00484">
    <property type="entry name" value="Pro_CA"/>
    <property type="match status" value="1"/>
</dbReference>
<evidence type="ECO:0000256" key="2">
    <source>
        <dbReference type="PIRSR" id="PIRSR601765-1"/>
    </source>
</evidence>
<dbReference type="SMART" id="SM00947">
    <property type="entry name" value="Pro_CA"/>
    <property type="match status" value="1"/>
</dbReference>
<feature type="binding site" evidence="2">
    <location>
        <position position="159"/>
    </location>
    <ligand>
        <name>Zn(2+)</name>
        <dbReference type="ChEBI" id="CHEBI:29105"/>
    </ligand>
</feature>
<dbReference type="GO" id="GO:0008270">
    <property type="term" value="F:zinc ion binding"/>
    <property type="evidence" value="ECO:0007669"/>
    <property type="project" value="InterPro"/>
</dbReference>
<feature type="binding site" evidence="2">
    <location>
        <position position="105"/>
    </location>
    <ligand>
        <name>Zn(2+)</name>
        <dbReference type="ChEBI" id="CHEBI:29105"/>
    </ligand>
</feature>
<dbReference type="PANTHER" id="PTHR11002">
    <property type="entry name" value="CARBONIC ANHYDRASE"/>
    <property type="match status" value="1"/>
</dbReference>
<comment type="caution">
    <text evidence="4">The sequence shown here is derived from an EMBL/GenBank/DDBJ whole genome shotgun (WGS) entry which is preliminary data.</text>
</comment>
<gene>
    <name evidence="4" type="ORF">EJV47_01510</name>
</gene>
<proteinExistence type="inferred from homology"/>
<comment type="similarity">
    <text evidence="1">Belongs to the beta-class carbonic anhydrase family.</text>
</comment>
<comment type="cofactor">
    <cofactor evidence="2">
        <name>Zn(2+)</name>
        <dbReference type="ChEBI" id="CHEBI:29105"/>
    </cofactor>
    <text evidence="2">Binds 1 zinc ion per subunit.</text>
</comment>
<feature type="chain" id="PRO_5018698415" evidence="3">
    <location>
        <begin position="23"/>
        <end position="265"/>
    </location>
</feature>
<evidence type="ECO:0000313" key="5">
    <source>
        <dbReference type="Proteomes" id="UP000282184"/>
    </source>
</evidence>
<sequence>MLTRFVLTPLLALTCLAHTAEAQTKRRPAKAAPSEVVGSPEWKAAHYVVDRDSAYANPYVALRKLQGGNRRFVENKSIKPRQDQAALTNTEKGQKPFATIVGCSDSRVPNEIIFDQGVGDLFIIRTAGQVMAEASYGSIEFSSVALGAKLIVVLGHQSCGAVDAAIKRPDVPGHIITLVNGIKPAAEKTKNMAGDRLDNTIRQNVLDQVQQLRDLEPVLAKKYRNGEILIVGAVYNLHSGKVEFLPETLQNLPAFRPTAAATPAK</sequence>